<evidence type="ECO:0000313" key="1">
    <source>
        <dbReference type="EMBL" id="KAI9507765.1"/>
    </source>
</evidence>
<reference evidence="1" key="1">
    <citation type="submission" date="2021-03" db="EMBL/GenBank/DDBJ databases">
        <title>Evolutionary priming and transition to the ectomycorrhizal habit in an iconic lineage of mushroom-forming fungi: is preadaptation a requirement?</title>
        <authorList>
            <consortium name="DOE Joint Genome Institute"/>
            <person name="Looney B.P."/>
            <person name="Miyauchi S."/>
            <person name="Morin E."/>
            <person name="Drula E."/>
            <person name="Courty P.E."/>
            <person name="Chicoki N."/>
            <person name="Fauchery L."/>
            <person name="Kohler A."/>
            <person name="Kuo A."/>
            <person name="LaButti K."/>
            <person name="Pangilinan J."/>
            <person name="Lipzen A."/>
            <person name="Riley R."/>
            <person name="Andreopoulos W."/>
            <person name="He G."/>
            <person name="Johnson J."/>
            <person name="Barry K.W."/>
            <person name="Grigoriev I.V."/>
            <person name="Nagy L."/>
            <person name="Hibbett D."/>
            <person name="Henrissat B."/>
            <person name="Matheny P.B."/>
            <person name="Labbe J."/>
            <person name="Martin A.F."/>
        </authorList>
    </citation>
    <scope>NUCLEOTIDE SEQUENCE</scope>
    <source>
        <strain evidence="1">BPL698</strain>
    </source>
</reference>
<protein>
    <submittedName>
        <fullName evidence="1">Uncharacterized protein</fullName>
    </submittedName>
</protein>
<comment type="caution">
    <text evidence="1">The sequence shown here is derived from an EMBL/GenBank/DDBJ whole genome shotgun (WGS) entry which is preliminary data.</text>
</comment>
<organism evidence="1 2">
    <name type="scientific">Russula earlei</name>
    <dbReference type="NCBI Taxonomy" id="71964"/>
    <lineage>
        <taxon>Eukaryota</taxon>
        <taxon>Fungi</taxon>
        <taxon>Dikarya</taxon>
        <taxon>Basidiomycota</taxon>
        <taxon>Agaricomycotina</taxon>
        <taxon>Agaricomycetes</taxon>
        <taxon>Russulales</taxon>
        <taxon>Russulaceae</taxon>
        <taxon>Russula</taxon>
    </lineage>
</organism>
<proteinExistence type="predicted"/>
<gene>
    <name evidence="1" type="ORF">F5148DRAFT_1149550</name>
</gene>
<name>A0ACC0U8U5_9AGAM</name>
<dbReference type="EMBL" id="JAGFNK010000113">
    <property type="protein sequence ID" value="KAI9507765.1"/>
    <property type="molecule type" value="Genomic_DNA"/>
</dbReference>
<accession>A0ACC0U8U5</accession>
<sequence>MVQAELQACETHLAMKERELDELQVSAVPRGLEVRPFPISWCGEHAAQSKHGLKRDSVTTFATEVIFRYWWQYIEGRPAFARFHAAQLSRVTPSTSAMSDSWPDPAHPKLACGGGRARMSMPVTPPGKAPLIPLCSTLRNYSPPPTQARNGKDRGDNEGSDIREMPEEELAVPAWAAVLAPPALSSTLAVPGQDGSDMSTLMISANGGPTRRKLIRVWLQPTFSPTPPMLDKDEDEDETWERSGWPAPLRSSSGICGSCTANSRNHHDNSLDDASTGRRVGMGGTDVIGICGQTRVTRTRSM</sequence>
<dbReference type="Proteomes" id="UP001207468">
    <property type="component" value="Unassembled WGS sequence"/>
</dbReference>
<keyword evidence="2" id="KW-1185">Reference proteome</keyword>
<evidence type="ECO:0000313" key="2">
    <source>
        <dbReference type="Proteomes" id="UP001207468"/>
    </source>
</evidence>